<organism evidence="2 3">
    <name type="scientific">Zopfia rhizophila CBS 207.26</name>
    <dbReference type="NCBI Taxonomy" id="1314779"/>
    <lineage>
        <taxon>Eukaryota</taxon>
        <taxon>Fungi</taxon>
        <taxon>Dikarya</taxon>
        <taxon>Ascomycota</taxon>
        <taxon>Pezizomycotina</taxon>
        <taxon>Dothideomycetes</taxon>
        <taxon>Dothideomycetes incertae sedis</taxon>
        <taxon>Zopfiaceae</taxon>
        <taxon>Zopfia</taxon>
    </lineage>
</organism>
<evidence type="ECO:0000256" key="1">
    <source>
        <dbReference type="SAM" id="Phobius"/>
    </source>
</evidence>
<protein>
    <submittedName>
        <fullName evidence="2">Uncharacterized protein</fullName>
    </submittedName>
</protein>
<name>A0A6A6DE64_9PEZI</name>
<reference evidence="2" key="1">
    <citation type="journal article" date="2020" name="Stud. Mycol.">
        <title>101 Dothideomycetes genomes: a test case for predicting lifestyles and emergence of pathogens.</title>
        <authorList>
            <person name="Haridas S."/>
            <person name="Albert R."/>
            <person name="Binder M."/>
            <person name="Bloem J."/>
            <person name="Labutti K."/>
            <person name="Salamov A."/>
            <person name="Andreopoulos B."/>
            <person name="Baker S."/>
            <person name="Barry K."/>
            <person name="Bills G."/>
            <person name="Bluhm B."/>
            <person name="Cannon C."/>
            <person name="Castanera R."/>
            <person name="Culley D."/>
            <person name="Daum C."/>
            <person name="Ezra D."/>
            <person name="Gonzalez J."/>
            <person name="Henrissat B."/>
            <person name="Kuo A."/>
            <person name="Liang C."/>
            <person name="Lipzen A."/>
            <person name="Lutzoni F."/>
            <person name="Magnuson J."/>
            <person name="Mondo S."/>
            <person name="Nolan M."/>
            <person name="Ohm R."/>
            <person name="Pangilinan J."/>
            <person name="Park H.-J."/>
            <person name="Ramirez L."/>
            <person name="Alfaro M."/>
            <person name="Sun H."/>
            <person name="Tritt A."/>
            <person name="Yoshinaga Y."/>
            <person name="Zwiers L.-H."/>
            <person name="Turgeon B."/>
            <person name="Goodwin S."/>
            <person name="Spatafora J."/>
            <person name="Crous P."/>
            <person name="Grigoriev I."/>
        </authorList>
    </citation>
    <scope>NUCLEOTIDE SEQUENCE</scope>
    <source>
        <strain evidence="2">CBS 207.26</strain>
    </source>
</reference>
<keyword evidence="1" id="KW-1133">Transmembrane helix</keyword>
<dbReference type="EMBL" id="ML994684">
    <property type="protein sequence ID" value="KAF2177771.1"/>
    <property type="molecule type" value="Genomic_DNA"/>
</dbReference>
<evidence type="ECO:0000313" key="3">
    <source>
        <dbReference type="Proteomes" id="UP000800200"/>
    </source>
</evidence>
<proteinExistence type="predicted"/>
<gene>
    <name evidence="2" type="ORF">K469DRAFT_352059</name>
</gene>
<evidence type="ECO:0000313" key="2">
    <source>
        <dbReference type="EMBL" id="KAF2177771.1"/>
    </source>
</evidence>
<dbReference type="AlphaFoldDB" id="A0A6A6DE64"/>
<keyword evidence="3" id="KW-1185">Reference proteome</keyword>
<dbReference type="Proteomes" id="UP000800200">
    <property type="component" value="Unassembled WGS sequence"/>
</dbReference>
<keyword evidence="1" id="KW-0472">Membrane</keyword>
<accession>A0A6A6DE64</accession>
<feature type="transmembrane region" description="Helical" evidence="1">
    <location>
        <begin position="45"/>
        <end position="63"/>
    </location>
</feature>
<keyword evidence="1" id="KW-0812">Transmembrane</keyword>
<sequence>MYARDIDVRGKDSTPRMTNQIVSGRTLIRRDGNHALLHLVVRSQSAAFVPTFLILAAIGRLACRMRRAGAATMTSYLTAEGMLNWERPEYIKRWTTREDLQ</sequence>